<dbReference type="InterPro" id="IPR028362">
    <property type="entry name" value="AlgI"/>
</dbReference>
<proteinExistence type="inferred from homology"/>
<keyword evidence="7" id="KW-0012">Acyltransferase</keyword>
<dbReference type="InterPro" id="IPR004299">
    <property type="entry name" value="MBOAT_fam"/>
</dbReference>
<dbReference type="PANTHER" id="PTHR13285:SF18">
    <property type="entry name" value="PROTEIN-CYSTEINE N-PALMITOYLTRANSFERASE RASP"/>
    <property type="match status" value="1"/>
</dbReference>
<feature type="transmembrane region" description="Helical" evidence="8">
    <location>
        <begin position="153"/>
        <end position="171"/>
    </location>
</feature>
<feature type="transmembrane region" description="Helical" evidence="8">
    <location>
        <begin position="335"/>
        <end position="355"/>
    </location>
</feature>
<evidence type="ECO:0000313" key="10">
    <source>
        <dbReference type="Proteomes" id="UP001500968"/>
    </source>
</evidence>
<dbReference type="PIRSF" id="PIRSF500217">
    <property type="entry name" value="AlgI"/>
    <property type="match status" value="1"/>
</dbReference>
<evidence type="ECO:0000256" key="2">
    <source>
        <dbReference type="ARBA" id="ARBA00010323"/>
    </source>
</evidence>
<evidence type="ECO:0000313" key="9">
    <source>
        <dbReference type="EMBL" id="GAA4029790.1"/>
    </source>
</evidence>
<dbReference type="InterPro" id="IPR051085">
    <property type="entry name" value="MB_O-acyltransferase"/>
</dbReference>
<feature type="transmembrane region" description="Helical" evidence="8">
    <location>
        <begin position="12"/>
        <end position="33"/>
    </location>
</feature>
<dbReference type="Pfam" id="PF03062">
    <property type="entry name" value="MBOAT"/>
    <property type="match status" value="1"/>
</dbReference>
<feature type="transmembrane region" description="Helical" evidence="8">
    <location>
        <begin position="276"/>
        <end position="293"/>
    </location>
</feature>
<comment type="subcellular location">
    <subcellularLocation>
        <location evidence="1">Cell membrane</location>
        <topology evidence="1">Multi-pass membrane protein</topology>
    </subcellularLocation>
</comment>
<sequence>MLLVASCYFYMYFIPIYILILAGTIVIDYFAGILIEQNHGKRRRFYLIVSLFANIMVLAVFKYYNFFIENIETLLTALGSTTRLPYLSILLPVGLSFHTFQAMSYTIEVYRGKQKAEKHFGIYALYVMFFPQLVAGPIERPQNVLHQFHEHKVFTYANLIKGLKLVIWGFFMKVVVADRLAIYVNAAYNNVDNHNGTTLLLATTFFSFQIYCDFAGYSSIAIGTARIMGFDLMTNFNRPYFARTISEFWKRWHISLSTWFRDYLYLPLGGNKVSKYRWYFNLFVVFLISGIWHGANWTFVIWGALNGFYLVMAIVSQTFRDRINNALGLTRNRTFFTALQIITTFILSSFAWIFFRANTVDEAFLIVEKITTSLSGNLFVKWDVFFAVFIGLIVLLLKEFRDEFLSNKLSFLKKYNLSLVFYAVIVSLILLMGVFDEGQFIYFQF</sequence>
<reference evidence="10" key="1">
    <citation type="journal article" date="2019" name="Int. J. Syst. Evol. Microbiol.">
        <title>The Global Catalogue of Microorganisms (GCM) 10K type strain sequencing project: providing services to taxonomists for standard genome sequencing and annotation.</title>
        <authorList>
            <consortium name="The Broad Institute Genomics Platform"/>
            <consortium name="The Broad Institute Genome Sequencing Center for Infectious Disease"/>
            <person name="Wu L."/>
            <person name="Ma J."/>
        </authorList>
    </citation>
    <scope>NUCLEOTIDE SEQUENCE [LARGE SCALE GENOMIC DNA]</scope>
    <source>
        <strain evidence="10">JCM 17064</strain>
    </source>
</reference>
<dbReference type="InterPro" id="IPR024194">
    <property type="entry name" value="Ac/AlaTfrase_AlgI/DltB"/>
</dbReference>
<evidence type="ECO:0000256" key="5">
    <source>
        <dbReference type="ARBA" id="ARBA00022989"/>
    </source>
</evidence>
<protein>
    <submittedName>
        <fullName evidence="9">MBOAT family protein</fullName>
    </submittedName>
</protein>
<gene>
    <name evidence="9" type="ORF">GCM10022386_12020</name>
</gene>
<dbReference type="Proteomes" id="UP001500968">
    <property type="component" value="Unassembled WGS sequence"/>
</dbReference>
<evidence type="ECO:0000256" key="7">
    <source>
        <dbReference type="PIRNR" id="PIRNR016636"/>
    </source>
</evidence>
<keyword evidence="3 7" id="KW-1003">Cell membrane</keyword>
<evidence type="ECO:0000256" key="6">
    <source>
        <dbReference type="ARBA" id="ARBA00023136"/>
    </source>
</evidence>
<dbReference type="EMBL" id="BAABCR010000014">
    <property type="protein sequence ID" value="GAA4029790.1"/>
    <property type="molecule type" value="Genomic_DNA"/>
</dbReference>
<dbReference type="RefSeq" id="WP_324691456.1">
    <property type="nucleotide sequence ID" value="NZ_BAABCR010000014.1"/>
</dbReference>
<keyword evidence="10" id="KW-1185">Reference proteome</keyword>
<evidence type="ECO:0000256" key="8">
    <source>
        <dbReference type="SAM" id="Phobius"/>
    </source>
</evidence>
<evidence type="ECO:0000256" key="4">
    <source>
        <dbReference type="ARBA" id="ARBA00022692"/>
    </source>
</evidence>
<feature type="transmembrane region" description="Helical" evidence="8">
    <location>
        <begin position="84"/>
        <end position="100"/>
    </location>
</feature>
<dbReference type="PANTHER" id="PTHR13285">
    <property type="entry name" value="ACYLTRANSFERASE"/>
    <property type="match status" value="1"/>
</dbReference>
<dbReference type="PIRSF" id="PIRSF016636">
    <property type="entry name" value="AlgI_DltB"/>
    <property type="match status" value="1"/>
</dbReference>
<keyword evidence="5 8" id="KW-1133">Transmembrane helix</keyword>
<feature type="transmembrane region" description="Helical" evidence="8">
    <location>
        <begin position="417"/>
        <end position="435"/>
    </location>
</feature>
<accession>A0ABP7TQE1</accession>
<feature type="transmembrane region" description="Helical" evidence="8">
    <location>
        <begin position="45"/>
        <end position="64"/>
    </location>
</feature>
<evidence type="ECO:0000256" key="1">
    <source>
        <dbReference type="ARBA" id="ARBA00004651"/>
    </source>
</evidence>
<feature type="transmembrane region" description="Helical" evidence="8">
    <location>
        <begin position="120"/>
        <end position="138"/>
    </location>
</feature>
<organism evidence="9 10">
    <name type="scientific">Flavobacterium cheonhonense</name>
    <dbReference type="NCBI Taxonomy" id="706185"/>
    <lineage>
        <taxon>Bacteria</taxon>
        <taxon>Pseudomonadati</taxon>
        <taxon>Bacteroidota</taxon>
        <taxon>Flavobacteriia</taxon>
        <taxon>Flavobacteriales</taxon>
        <taxon>Flavobacteriaceae</taxon>
        <taxon>Flavobacterium</taxon>
    </lineage>
</organism>
<keyword evidence="6 7" id="KW-0472">Membrane</keyword>
<comment type="caution">
    <text evidence="9">The sequence shown here is derived from an EMBL/GenBank/DDBJ whole genome shotgun (WGS) entry which is preliminary data.</text>
</comment>
<name>A0ABP7TQE1_9FLAO</name>
<feature type="transmembrane region" description="Helical" evidence="8">
    <location>
        <begin position="299"/>
        <end position="315"/>
    </location>
</feature>
<comment type="similarity">
    <text evidence="2 7">Belongs to the membrane-bound acyltransferase family.</text>
</comment>
<feature type="transmembrane region" description="Helical" evidence="8">
    <location>
        <begin position="379"/>
        <end position="397"/>
    </location>
</feature>
<keyword evidence="7" id="KW-0808">Transferase</keyword>
<evidence type="ECO:0000256" key="3">
    <source>
        <dbReference type="ARBA" id="ARBA00022475"/>
    </source>
</evidence>
<keyword evidence="4 8" id="KW-0812">Transmembrane</keyword>